<feature type="region of interest" description="Disordered" evidence="1">
    <location>
        <begin position="76"/>
        <end position="119"/>
    </location>
</feature>
<proteinExistence type="predicted"/>
<feature type="region of interest" description="Disordered" evidence="1">
    <location>
        <begin position="141"/>
        <end position="168"/>
    </location>
</feature>
<accession>A0ABR2UVS3</accession>
<gene>
    <name evidence="2" type="ORF">SUNI508_07874</name>
</gene>
<comment type="caution">
    <text evidence="2">The sequence shown here is derived from an EMBL/GenBank/DDBJ whole genome shotgun (WGS) entry which is preliminary data.</text>
</comment>
<sequence length="168" mass="18591">MARPEPKTDVNYGKGKMASTSSSVTPCRRRELDISGTKVDQKSQFYFARLPYTGDMSVIDEDVMRAKNVVVSNGSLLESGDMTGGEPVRRGSQPLSDDMPDHRSHTPQNHSMHRLLSGSQDHKGTMDALVSFMGPGVQRGHISHEGSDMVFMSSSQDNIQGKDRHRRK</sequence>
<evidence type="ECO:0000256" key="1">
    <source>
        <dbReference type="SAM" id="MobiDB-lite"/>
    </source>
</evidence>
<organism evidence="2 3">
    <name type="scientific">Seiridium unicorne</name>
    <dbReference type="NCBI Taxonomy" id="138068"/>
    <lineage>
        <taxon>Eukaryota</taxon>
        <taxon>Fungi</taxon>
        <taxon>Dikarya</taxon>
        <taxon>Ascomycota</taxon>
        <taxon>Pezizomycotina</taxon>
        <taxon>Sordariomycetes</taxon>
        <taxon>Xylariomycetidae</taxon>
        <taxon>Amphisphaeriales</taxon>
        <taxon>Sporocadaceae</taxon>
        <taxon>Seiridium</taxon>
    </lineage>
</organism>
<dbReference type="EMBL" id="JARVKF010000363">
    <property type="protein sequence ID" value="KAK9418617.1"/>
    <property type="molecule type" value="Genomic_DNA"/>
</dbReference>
<keyword evidence="3" id="KW-1185">Reference proteome</keyword>
<evidence type="ECO:0000313" key="3">
    <source>
        <dbReference type="Proteomes" id="UP001408356"/>
    </source>
</evidence>
<name>A0ABR2UVS3_9PEZI</name>
<reference evidence="2 3" key="1">
    <citation type="journal article" date="2024" name="J. Plant Pathol.">
        <title>Sequence and assembly of the genome of Seiridium unicorne, isolate CBS 538.82, causal agent of cypress canker disease.</title>
        <authorList>
            <person name="Scali E."/>
            <person name="Rocca G.D."/>
            <person name="Danti R."/>
            <person name="Garbelotto M."/>
            <person name="Barberini S."/>
            <person name="Baroncelli R."/>
            <person name="Emiliani G."/>
        </authorList>
    </citation>
    <scope>NUCLEOTIDE SEQUENCE [LARGE SCALE GENOMIC DNA]</scope>
    <source>
        <strain evidence="2 3">BM-138-508</strain>
    </source>
</reference>
<evidence type="ECO:0000313" key="2">
    <source>
        <dbReference type="EMBL" id="KAK9418617.1"/>
    </source>
</evidence>
<protein>
    <submittedName>
        <fullName evidence="2">Uncharacterized protein</fullName>
    </submittedName>
</protein>
<dbReference type="Proteomes" id="UP001408356">
    <property type="component" value="Unassembled WGS sequence"/>
</dbReference>
<feature type="region of interest" description="Disordered" evidence="1">
    <location>
        <begin position="1"/>
        <end position="29"/>
    </location>
</feature>